<dbReference type="GO" id="GO:0042102">
    <property type="term" value="P:positive regulation of T cell proliferation"/>
    <property type="evidence" value="ECO:0007669"/>
    <property type="project" value="TreeGrafter"/>
</dbReference>
<dbReference type="eggNOG" id="ENOG502SY09">
    <property type="taxonomic scope" value="Eukaryota"/>
</dbReference>
<keyword evidence="3 11" id="KW-0812">Transmembrane</keyword>
<dbReference type="GO" id="GO:0006955">
    <property type="term" value="P:immune response"/>
    <property type="evidence" value="ECO:0007669"/>
    <property type="project" value="TreeGrafter"/>
</dbReference>
<feature type="chain" id="PRO_5003448424" description="Ig-like domain-containing protein" evidence="12">
    <location>
        <begin position="19"/>
        <end position="178"/>
    </location>
</feature>
<feature type="domain" description="Ig-like" evidence="13">
    <location>
        <begin position="31"/>
        <end position="111"/>
    </location>
</feature>
<evidence type="ECO:0000259" key="13">
    <source>
        <dbReference type="PROSITE" id="PS50835"/>
    </source>
</evidence>
<evidence type="ECO:0000256" key="9">
    <source>
        <dbReference type="ARBA" id="ARBA00023180"/>
    </source>
</evidence>
<evidence type="ECO:0000256" key="5">
    <source>
        <dbReference type="ARBA" id="ARBA00022989"/>
    </source>
</evidence>
<reference evidence="14" key="1">
    <citation type="submission" date="2006-01" db="EMBL/GenBank/DDBJ databases">
        <authorList>
            <person name="Lindblad-Toh K."/>
            <person name="Mauceli E."/>
            <person name="Grabherr M."/>
            <person name="Chang J.L."/>
            <person name="Lander E.S."/>
        </authorList>
    </citation>
    <scope>NUCLEOTIDE SEQUENCE [LARGE SCALE GENOMIC DNA]</scope>
</reference>
<keyword evidence="10" id="KW-0393">Immunoglobulin domain</keyword>
<name>G3NGL5_GASAC</name>
<keyword evidence="9" id="KW-0325">Glycoprotein</keyword>
<dbReference type="Pfam" id="PF13927">
    <property type="entry name" value="Ig_3"/>
    <property type="match status" value="1"/>
</dbReference>
<dbReference type="PANTHER" id="PTHR25466:SF9">
    <property type="entry name" value="FIBRONECTIN TYPE-III DOMAIN-CONTAINING PROTEIN"/>
    <property type="match status" value="1"/>
</dbReference>
<dbReference type="PROSITE" id="PS50835">
    <property type="entry name" value="IG_LIKE"/>
    <property type="match status" value="1"/>
</dbReference>
<dbReference type="InterPro" id="IPR003599">
    <property type="entry name" value="Ig_sub"/>
</dbReference>
<feature type="transmembrane region" description="Helical" evidence="11">
    <location>
        <begin position="136"/>
        <end position="156"/>
    </location>
</feature>
<dbReference type="PANTHER" id="PTHR25466">
    <property type="entry name" value="T-LYMPHOCYTE ACTIVATION ANTIGEN"/>
    <property type="match status" value="1"/>
</dbReference>
<dbReference type="InterPro" id="IPR013783">
    <property type="entry name" value="Ig-like_fold"/>
</dbReference>
<keyword evidence="6 11" id="KW-0472">Membrane</keyword>
<evidence type="ECO:0000256" key="3">
    <source>
        <dbReference type="ARBA" id="ARBA00022692"/>
    </source>
</evidence>
<dbReference type="SUPFAM" id="SSF48726">
    <property type="entry name" value="Immunoglobulin"/>
    <property type="match status" value="1"/>
</dbReference>
<evidence type="ECO:0000313" key="14">
    <source>
        <dbReference type="Ensembl" id="ENSGACP00000004471.1"/>
    </source>
</evidence>
<evidence type="ECO:0000256" key="7">
    <source>
        <dbReference type="ARBA" id="ARBA00023157"/>
    </source>
</evidence>
<dbReference type="InterPro" id="IPR051713">
    <property type="entry name" value="T-cell_Activation_Regulation"/>
</dbReference>
<evidence type="ECO:0000256" key="8">
    <source>
        <dbReference type="ARBA" id="ARBA00023170"/>
    </source>
</evidence>
<keyword evidence="8" id="KW-0675">Receptor</keyword>
<dbReference type="Ensembl" id="ENSGACT00000004485.1">
    <property type="protein sequence ID" value="ENSGACP00000004471.1"/>
    <property type="gene ID" value="ENSGACG00000003420.1"/>
</dbReference>
<evidence type="ECO:0000256" key="1">
    <source>
        <dbReference type="ARBA" id="ARBA00004251"/>
    </source>
</evidence>
<dbReference type="GO" id="GO:0007166">
    <property type="term" value="P:cell surface receptor signaling pathway"/>
    <property type="evidence" value="ECO:0007669"/>
    <property type="project" value="TreeGrafter"/>
</dbReference>
<organism evidence="14">
    <name type="scientific">Gasterosteus aculeatus</name>
    <name type="common">Three-spined stickleback</name>
    <dbReference type="NCBI Taxonomy" id="69293"/>
    <lineage>
        <taxon>Eukaryota</taxon>
        <taxon>Metazoa</taxon>
        <taxon>Chordata</taxon>
        <taxon>Craniata</taxon>
        <taxon>Vertebrata</taxon>
        <taxon>Euteleostomi</taxon>
        <taxon>Actinopterygii</taxon>
        <taxon>Neopterygii</taxon>
        <taxon>Teleostei</taxon>
        <taxon>Neoteleostei</taxon>
        <taxon>Acanthomorphata</taxon>
        <taxon>Eupercaria</taxon>
        <taxon>Perciformes</taxon>
        <taxon>Cottioidei</taxon>
        <taxon>Gasterosteales</taxon>
        <taxon>Gasterosteidae</taxon>
        <taxon>Gasterosteus</taxon>
    </lineage>
</organism>
<dbReference type="GO" id="GO:0071222">
    <property type="term" value="P:cellular response to lipopolysaccharide"/>
    <property type="evidence" value="ECO:0007669"/>
    <property type="project" value="TreeGrafter"/>
</dbReference>
<evidence type="ECO:0000256" key="6">
    <source>
        <dbReference type="ARBA" id="ARBA00023136"/>
    </source>
</evidence>
<proteinExistence type="predicted"/>
<evidence type="ECO:0000256" key="12">
    <source>
        <dbReference type="SAM" id="SignalP"/>
    </source>
</evidence>
<protein>
    <recommendedName>
        <fullName evidence="13">Ig-like domain-containing protein</fullName>
    </recommendedName>
</protein>
<keyword evidence="4 12" id="KW-0732">Signal</keyword>
<dbReference type="InParanoid" id="G3NGL5"/>
<dbReference type="SMART" id="SM00409">
    <property type="entry name" value="IG"/>
    <property type="match status" value="1"/>
</dbReference>
<keyword evidence="2" id="KW-1003">Cell membrane</keyword>
<dbReference type="GO" id="GO:0031295">
    <property type="term" value="P:T cell costimulation"/>
    <property type="evidence" value="ECO:0007669"/>
    <property type="project" value="TreeGrafter"/>
</dbReference>
<dbReference type="OMA" id="ASTHDYR"/>
<reference evidence="14" key="2">
    <citation type="submission" date="2024-04" db="UniProtKB">
        <authorList>
            <consortium name="Ensembl"/>
        </authorList>
    </citation>
    <scope>IDENTIFICATION</scope>
</reference>
<accession>G3NGL5</accession>
<feature type="signal peptide" evidence="12">
    <location>
        <begin position="1"/>
        <end position="18"/>
    </location>
</feature>
<dbReference type="GO" id="GO:0009897">
    <property type="term" value="C:external side of plasma membrane"/>
    <property type="evidence" value="ECO:0007669"/>
    <property type="project" value="TreeGrafter"/>
</dbReference>
<comment type="subcellular location">
    <subcellularLocation>
        <location evidence="1">Cell membrane</location>
        <topology evidence="1">Single-pass type I membrane protein</topology>
    </subcellularLocation>
</comment>
<dbReference type="InterPro" id="IPR036179">
    <property type="entry name" value="Ig-like_dom_sf"/>
</dbReference>
<evidence type="ECO:0000256" key="4">
    <source>
        <dbReference type="ARBA" id="ARBA00022729"/>
    </source>
</evidence>
<evidence type="ECO:0000256" key="10">
    <source>
        <dbReference type="ARBA" id="ARBA00023319"/>
    </source>
</evidence>
<sequence length="178" mass="20290">MRTFLGLLMVSMVLKVLSESSDETTIKGVLGHSVLLPCTCKNGTKLNWQWNDTEPLNTSNRYTGRTKTFLSENGNNCSILLANVTSEDQGKYKCCFHNEVYHYSFVHLSVSESEPPTDSTTLNPQRSSGTEESTRFIKVFPIMFVVGLFLFLLYRVQKRRVHQRRSKQTTPDGPTQWS</sequence>
<dbReference type="GO" id="GO:0042130">
    <property type="term" value="P:negative regulation of T cell proliferation"/>
    <property type="evidence" value="ECO:0007669"/>
    <property type="project" value="TreeGrafter"/>
</dbReference>
<keyword evidence="7" id="KW-1015">Disulfide bond</keyword>
<dbReference type="Bgee" id="ENSGACG00000003420">
    <property type="expression patterns" value="Expressed in intestinal epithelial cell and 9 other cell types or tissues"/>
</dbReference>
<evidence type="ECO:0000256" key="2">
    <source>
        <dbReference type="ARBA" id="ARBA00022475"/>
    </source>
</evidence>
<keyword evidence="5 11" id="KW-1133">Transmembrane helix</keyword>
<evidence type="ECO:0000256" key="11">
    <source>
        <dbReference type="SAM" id="Phobius"/>
    </source>
</evidence>
<dbReference type="AlphaFoldDB" id="G3NGL5"/>
<dbReference type="Gene3D" id="2.60.40.10">
    <property type="entry name" value="Immunoglobulins"/>
    <property type="match status" value="1"/>
</dbReference>
<dbReference type="InterPro" id="IPR007110">
    <property type="entry name" value="Ig-like_dom"/>
</dbReference>